<sequence length="265" mass="28274">MASTVTELPGACESGCATSDMFGIVYGAVERQRAGFRGAMGRHGHRAGNALAAFEEALTDQRARNTASVKPSGRKHKTATRSNGKKAARSASIEEVEEGEERHERGHPAASAGAEEGIYGQPNPARFAGYATGTDAFAYQQQQHSHQQQTSSDVYQAAYAQAYAQLQAQFQAAYPAAAAQQPYGHGTQMPAFPAQSSYYPPPLPIPSMPTPFPGIPGASAPFPGTIPSAAGSDDGFANLLMAWYQSGYYTGRFQAMQEMKMRGRR</sequence>
<evidence type="ECO:0008006" key="4">
    <source>
        <dbReference type="Google" id="ProtNLM"/>
    </source>
</evidence>
<feature type="compositionally biased region" description="Basic residues" evidence="1">
    <location>
        <begin position="72"/>
        <end position="88"/>
    </location>
</feature>
<dbReference type="Proteomes" id="UP000709295">
    <property type="component" value="Unassembled WGS sequence"/>
</dbReference>
<keyword evidence="3" id="KW-1185">Reference proteome</keyword>
<evidence type="ECO:0000313" key="2">
    <source>
        <dbReference type="EMBL" id="KAG6977299.1"/>
    </source>
</evidence>
<dbReference type="EMBL" id="JAENGY010000008">
    <property type="protein sequence ID" value="KAG6977299.1"/>
    <property type="molecule type" value="Genomic_DNA"/>
</dbReference>
<evidence type="ECO:0000256" key="1">
    <source>
        <dbReference type="SAM" id="MobiDB-lite"/>
    </source>
</evidence>
<accession>A0A8J5MIL6</accession>
<protein>
    <recommendedName>
        <fullName evidence="4">Survival motor neuron Tudor domain-containing protein</fullName>
    </recommendedName>
</protein>
<dbReference type="AlphaFoldDB" id="A0A8J5MIL6"/>
<reference evidence="2" key="1">
    <citation type="submission" date="2021-01" db="EMBL/GenBank/DDBJ databases">
        <title>Phytophthora aleatoria, a newly-described species from Pinus radiata is distinct from Phytophthora cactorum isolates based on comparative genomics.</title>
        <authorList>
            <person name="Mcdougal R."/>
            <person name="Panda P."/>
            <person name="Williams N."/>
            <person name="Studholme D.J."/>
        </authorList>
    </citation>
    <scope>NUCLEOTIDE SEQUENCE</scope>
    <source>
        <strain evidence="2">NZFS 4037</strain>
    </source>
</reference>
<dbReference type="InterPro" id="IPR047313">
    <property type="entry name" value="SMN_C"/>
</dbReference>
<organism evidence="2 3">
    <name type="scientific">Phytophthora aleatoria</name>
    <dbReference type="NCBI Taxonomy" id="2496075"/>
    <lineage>
        <taxon>Eukaryota</taxon>
        <taxon>Sar</taxon>
        <taxon>Stramenopiles</taxon>
        <taxon>Oomycota</taxon>
        <taxon>Peronosporomycetes</taxon>
        <taxon>Peronosporales</taxon>
        <taxon>Peronosporaceae</taxon>
        <taxon>Phytophthora</taxon>
    </lineage>
</organism>
<proteinExistence type="predicted"/>
<name>A0A8J5MIL6_9STRA</name>
<comment type="caution">
    <text evidence="2">The sequence shown here is derived from an EMBL/GenBank/DDBJ whole genome shotgun (WGS) entry which is preliminary data.</text>
</comment>
<dbReference type="CDD" id="cd22852">
    <property type="entry name" value="SMN_C"/>
    <property type="match status" value="1"/>
</dbReference>
<gene>
    <name evidence="2" type="ORF">JG688_00000494</name>
</gene>
<evidence type="ECO:0000313" key="3">
    <source>
        <dbReference type="Proteomes" id="UP000709295"/>
    </source>
</evidence>
<feature type="region of interest" description="Disordered" evidence="1">
    <location>
        <begin position="62"/>
        <end position="126"/>
    </location>
</feature>